<name>A0A316KUP3_9FLAO</name>
<keyword evidence="2" id="KW-1185">Reference proteome</keyword>
<accession>A0A316KUP3</accession>
<sequence>MSNRKFKILVLILFVVQMGTSQNINFEDLRKDFIDGHIHLQQSDFHINYTQGLIMIKPPKEIRGQENFYKAFKEKLDDVSLTNLDDYQKLDYQLMQYEIALRLERISLEKQWDYNTELDDSKSIHSIPNGKKWYAYLLKLWVDAEVKPEQMFRFGLAEIEIVKSNMKRLQESSGLSEKEFHEYLGDETFFFDNPDDIQKAFEEIKLKVGVLANGLLPYVSGIPEVKIARGTNKELSHAPAYYSNSTFFYNVFDKPFNKRQLRWFYAHEAIPGHHYQSMVNSIVKRTEIQNLFWYPGYAEGWGAYVEYLGNELGIFETIYDEYGKWEWDLVRSVRVCLDVALNYYGWSDDKAMAFWKEHIKGQDDIALREINRMKRWPAQVITYKYGAKMFLELLESAKTKSDFDFKTFHQEVLKHGDIPVSVLRKSLSGK</sequence>
<dbReference type="Proteomes" id="UP000245762">
    <property type="component" value="Unassembled WGS sequence"/>
</dbReference>
<dbReference type="PANTHER" id="PTHR33361">
    <property type="entry name" value="GLR0591 PROTEIN"/>
    <property type="match status" value="1"/>
</dbReference>
<organism evidence="1 2">
    <name type="scientific">Flagellimonas aquimarina</name>
    <dbReference type="NCBI Taxonomy" id="2201895"/>
    <lineage>
        <taxon>Bacteria</taxon>
        <taxon>Pseudomonadati</taxon>
        <taxon>Bacteroidota</taxon>
        <taxon>Flavobacteriia</taxon>
        <taxon>Flavobacteriales</taxon>
        <taxon>Flavobacteriaceae</taxon>
        <taxon>Flagellimonas</taxon>
    </lineage>
</organism>
<evidence type="ECO:0000313" key="2">
    <source>
        <dbReference type="Proteomes" id="UP000245762"/>
    </source>
</evidence>
<protein>
    <recommendedName>
        <fullName evidence="3">DUF885 domain-containing protein</fullName>
    </recommendedName>
</protein>
<dbReference type="RefSeq" id="WP_109665648.1">
    <property type="nucleotide sequence ID" value="NZ_QGEG01000006.1"/>
</dbReference>
<dbReference type="Pfam" id="PF05960">
    <property type="entry name" value="DUF885"/>
    <property type="match status" value="1"/>
</dbReference>
<proteinExistence type="predicted"/>
<reference evidence="1 2" key="1">
    <citation type="submission" date="2018-05" db="EMBL/GenBank/DDBJ databases">
        <title>Complete genome sequence of Flagellimonas aquimarina ECD12 isolated from seaweed Ecklonia cava.</title>
        <authorList>
            <person name="Choi S."/>
            <person name="Seong C."/>
        </authorList>
    </citation>
    <scope>NUCLEOTIDE SEQUENCE [LARGE SCALE GENOMIC DNA]</scope>
    <source>
        <strain evidence="1 2">ECD12</strain>
    </source>
</reference>
<evidence type="ECO:0008006" key="3">
    <source>
        <dbReference type="Google" id="ProtNLM"/>
    </source>
</evidence>
<comment type="caution">
    <text evidence="1">The sequence shown here is derived from an EMBL/GenBank/DDBJ whole genome shotgun (WGS) entry which is preliminary data.</text>
</comment>
<gene>
    <name evidence="1" type="ORF">DKG77_16490</name>
</gene>
<dbReference type="EMBL" id="QGEG01000006">
    <property type="protein sequence ID" value="PWL37366.1"/>
    <property type="molecule type" value="Genomic_DNA"/>
</dbReference>
<dbReference type="PANTHER" id="PTHR33361:SF2">
    <property type="entry name" value="DUF885 DOMAIN-CONTAINING PROTEIN"/>
    <property type="match status" value="1"/>
</dbReference>
<dbReference type="OrthoDB" id="9760040at2"/>
<dbReference type="AlphaFoldDB" id="A0A316KUP3"/>
<evidence type="ECO:0000313" key="1">
    <source>
        <dbReference type="EMBL" id="PWL37366.1"/>
    </source>
</evidence>
<dbReference type="InterPro" id="IPR010281">
    <property type="entry name" value="DUF885"/>
</dbReference>